<reference evidence="2 3" key="1">
    <citation type="journal article" date="2013" name="Nat. Commun.">
        <title>The evolution and pathogenic mechanisms of the rice sheath blight pathogen.</title>
        <authorList>
            <person name="Zheng A."/>
            <person name="Lin R."/>
            <person name="Xu L."/>
            <person name="Qin P."/>
            <person name="Tang C."/>
            <person name="Ai P."/>
            <person name="Zhang D."/>
            <person name="Liu Y."/>
            <person name="Sun Z."/>
            <person name="Feng H."/>
            <person name="Wang Y."/>
            <person name="Chen Y."/>
            <person name="Liang X."/>
            <person name="Fu R."/>
            <person name="Li Q."/>
            <person name="Zhang J."/>
            <person name="Yu X."/>
            <person name="Xie Z."/>
            <person name="Ding L."/>
            <person name="Guan P."/>
            <person name="Tang J."/>
            <person name="Liang Y."/>
            <person name="Wang S."/>
            <person name="Deng Q."/>
            <person name="Li S."/>
            <person name="Zhu J."/>
            <person name="Wang L."/>
            <person name="Liu H."/>
            <person name="Li P."/>
        </authorList>
    </citation>
    <scope>NUCLEOTIDE SEQUENCE [LARGE SCALE GENOMIC DNA]</scope>
    <source>
        <strain evidence="3">AG-1 IA</strain>
    </source>
</reference>
<dbReference type="EMBL" id="AFRT01003028">
    <property type="protein sequence ID" value="ELU36854.1"/>
    <property type="molecule type" value="Genomic_DNA"/>
</dbReference>
<name>L8WKH4_THACA</name>
<dbReference type="HOGENOM" id="CLU_1054412_0_0_1"/>
<dbReference type="AlphaFoldDB" id="L8WKH4"/>
<sequence length="264" mass="28713">MVLSKGYWSGARLTDLANGPSFERGMIYAVGDHLTKWLAEAGGAQWYPESVMRVWIHEPRRILGNRGAVFSATRGQHGTAGNMCGDRPVHVESSPPLVQPGRSDSWTHGVCAPRQGTGIPATQDDGRLGVSKAVESTRVRAQGNECVTGTVTVGGVVTDPRVGKKRAIGDWVLLRSGVGHKRLALLVIERGPGSIYRPAPDLSPHRSPSPQCASPKSSPAMLTSSLFWLVNHRLRPRRPTLMKTWKDRSSRMPPLPRVCPPLPM</sequence>
<evidence type="ECO:0000313" key="3">
    <source>
        <dbReference type="Proteomes" id="UP000011668"/>
    </source>
</evidence>
<gene>
    <name evidence="2" type="ORF">AG1IA_09107</name>
</gene>
<proteinExistence type="predicted"/>
<comment type="caution">
    <text evidence="2">The sequence shown here is derived from an EMBL/GenBank/DDBJ whole genome shotgun (WGS) entry which is preliminary data.</text>
</comment>
<protein>
    <submittedName>
        <fullName evidence="2">Uncharacterized protein</fullName>
    </submittedName>
</protein>
<organism evidence="2 3">
    <name type="scientific">Thanatephorus cucumeris (strain AG1-IA)</name>
    <name type="common">Rice sheath blight fungus</name>
    <name type="synonym">Rhizoctonia solani</name>
    <dbReference type="NCBI Taxonomy" id="983506"/>
    <lineage>
        <taxon>Eukaryota</taxon>
        <taxon>Fungi</taxon>
        <taxon>Dikarya</taxon>
        <taxon>Basidiomycota</taxon>
        <taxon>Agaricomycotina</taxon>
        <taxon>Agaricomycetes</taxon>
        <taxon>Cantharellales</taxon>
        <taxon>Ceratobasidiaceae</taxon>
        <taxon>Rhizoctonia</taxon>
        <taxon>Rhizoctonia solani AG-1</taxon>
    </lineage>
</organism>
<keyword evidence="3" id="KW-1185">Reference proteome</keyword>
<dbReference type="Proteomes" id="UP000011668">
    <property type="component" value="Unassembled WGS sequence"/>
</dbReference>
<evidence type="ECO:0000313" key="2">
    <source>
        <dbReference type="EMBL" id="ELU36854.1"/>
    </source>
</evidence>
<feature type="region of interest" description="Disordered" evidence="1">
    <location>
        <begin position="198"/>
        <end position="218"/>
    </location>
</feature>
<feature type="compositionally biased region" description="Polar residues" evidence="1">
    <location>
        <begin position="206"/>
        <end position="218"/>
    </location>
</feature>
<accession>L8WKH4</accession>
<evidence type="ECO:0000256" key="1">
    <source>
        <dbReference type="SAM" id="MobiDB-lite"/>
    </source>
</evidence>